<comment type="caution">
    <text evidence="4">The sequence shown here is derived from an EMBL/GenBank/DDBJ whole genome shotgun (WGS) entry which is preliminary data.</text>
</comment>
<dbReference type="EMBL" id="CAAALY010254835">
    <property type="protein sequence ID" value="VEL37395.1"/>
    <property type="molecule type" value="Genomic_DNA"/>
</dbReference>
<feature type="domain" description="AAR2 N-terminal" evidence="3">
    <location>
        <begin position="10"/>
        <end position="88"/>
    </location>
</feature>
<dbReference type="Pfam" id="PF20981">
    <property type="entry name" value="AAR2_1st"/>
    <property type="match status" value="1"/>
</dbReference>
<dbReference type="Gene3D" id="2.60.34.20">
    <property type="match status" value="1"/>
</dbReference>
<dbReference type="InterPro" id="IPR007946">
    <property type="entry name" value="AAR2"/>
</dbReference>
<evidence type="ECO:0000313" key="5">
    <source>
        <dbReference type="Proteomes" id="UP000784294"/>
    </source>
</evidence>
<evidence type="ECO:0000256" key="1">
    <source>
        <dbReference type="ARBA" id="ARBA00016372"/>
    </source>
</evidence>
<dbReference type="InterPro" id="IPR038516">
    <property type="entry name" value="AAR2_N_sf"/>
</dbReference>
<accession>A0A3S5C5W3</accession>
<keyword evidence="5" id="KW-1185">Reference proteome</keyword>
<evidence type="ECO:0000259" key="3">
    <source>
        <dbReference type="Pfam" id="PF20981"/>
    </source>
</evidence>
<dbReference type="InterPro" id="IPR033647">
    <property type="entry name" value="Aar2_N"/>
</dbReference>
<evidence type="ECO:0000256" key="2">
    <source>
        <dbReference type="ARBA" id="ARBA00030625"/>
    </source>
</evidence>
<reference evidence="4" key="1">
    <citation type="submission" date="2018-11" db="EMBL/GenBank/DDBJ databases">
        <authorList>
            <consortium name="Pathogen Informatics"/>
        </authorList>
    </citation>
    <scope>NUCLEOTIDE SEQUENCE</scope>
</reference>
<dbReference type="PANTHER" id="PTHR12689:SF4">
    <property type="entry name" value="PROTEIN AAR2 HOMOLOG"/>
    <property type="match status" value="1"/>
</dbReference>
<dbReference type="GO" id="GO:0000244">
    <property type="term" value="P:spliceosomal tri-snRNP complex assembly"/>
    <property type="evidence" value="ECO:0007669"/>
    <property type="project" value="TreeGrafter"/>
</dbReference>
<name>A0A3S5C5W3_9PLAT</name>
<dbReference type="Proteomes" id="UP000784294">
    <property type="component" value="Unassembled WGS sequence"/>
</dbReference>
<proteinExistence type="predicted"/>
<protein>
    <recommendedName>
        <fullName evidence="1">Protein AAR2 homolog</fullName>
    </recommendedName>
    <alternativeName>
        <fullName evidence="2">AAR2 splicing factor homolog</fullName>
    </alternativeName>
</protein>
<dbReference type="AlphaFoldDB" id="A0A3S5C5W3"/>
<gene>
    <name evidence="4" type="ORF">PXEA_LOCUS30835</name>
</gene>
<dbReference type="CDD" id="cd13777">
    <property type="entry name" value="Aar2_N"/>
    <property type="match status" value="1"/>
</dbReference>
<sequence length="94" mass="10631">MVVSPPPSLGVLILRDVPVNTEVGIDLKSWNVGPKFMGLKDIPLGIHFVYFSSVDKSMMSGLRVGFFHVFDKPGFAVYRWNPLEEGFFIRILFL</sequence>
<dbReference type="PANTHER" id="PTHR12689">
    <property type="entry name" value="A1 CISTRON SPLICING FACTOR AAR2-RELATED"/>
    <property type="match status" value="1"/>
</dbReference>
<organism evidence="4 5">
    <name type="scientific">Protopolystoma xenopodis</name>
    <dbReference type="NCBI Taxonomy" id="117903"/>
    <lineage>
        <taxon>Eukaryota</taxon>
        <taxon>Metazoa</taxon>
        <taxon>Spiralia</taxon>
        <taxon>Lophotrochozoa</taxon>
        <taxon>Platyhelminthes</taxon>
        <taxon>Monogenea</taxon>
        <taxon>Polyopisthocotylea</taxon>
        <taxon>Polystomatidea</taxon>
        <taxon>Polystomatidae</taxon>
        <taxon>Protopolystoma</taxon>
    </lineage>
</organism>
<evidence type="ECO:0000313" key="4">
    <source>
        <dbReference type="EMBL" id="VEL37395.1"/>
    </source>
</evidence>
<dbReference type="OrthoDB" id="201752at2759"/>